<protein>
    <submittedName>
        <fullName evidence="2">Uncharacterized protein</fullName>
    </submittedName>
</protein>
<evidence type="ECO:0000256" key="1">
    <source>
        <dbReference type="SAM" id="MobiDB-lite"/>
    </source>
</evidence>
<proteinExistence type="predicted"/>
<organism evidence="2 3">
    <name type="scientific">Halocaridina rubra</name>
    <name type="common">Hawaiian red shrimp</name>
    <dbReference type="NCBI Taxonomy" id="373956"/>
    <lineage>
        <taxon>Eukaryota</taxon>
        <taxon>Metazoa</taxon>
        <taxon>Ecdysozoa</taxon>
        <taxon>Arthropoda</taxon>
        <taxon>Crustacea</taxon>
        <taxon>Multicrustacea</taxon>
        <taxon>Malacostraca</taxon>
        <taxon>Eumalacostraca</taxon>
        <taxon>Eucarida</taxon>
        <taxon>Decapoda</taxon>
        <taxon>Pleocyemata</taxon>
        <taxon>Caridea</taxon>
        <taxon>Atyoidea</taxon>
        <taxon>Atyidae</taxon>
        <taxon>Halocaridina</taxon>
    </lineage>
</organism>
<feature type="region of interest" description="Disordered" evidence="1">
    <location>
        <begin position="342"/>
        <end position="378"/>
    </location>
</feature>
<dbReference type="Proteomes" id="UP001381693">
    <property type="component" value="Unassembled WGS sequence"/>
</dbReference>
<sequence length="492" mass="56582">MTEQSVEKEVLPVLLEVRNTTLCKNVENSLSSIVDLEQTLETQVHEKNEIITKEKSNSLLTSGSSVGESTFCATSTYPLENTSLLLRYHCKDFFNLTCYVCKRTLDIRKELHNHLIFGILRCINCPKTIISCMGLITTLKKNEECPGKKCEIHSFNDWCESPFNFLKYHIKREVTVDKFCQSGINDDNSLMKEVYVKLRLYADKLFALNDKSPWSIVIKQIYEVTKPVYGLNGTSNLSGKKADVSLRKIREILDVDKTHSSVTTEDVQEGKEVPFPHENVDALHQEKPMVPDDSECTVRYLETNLRKNGNFDGKNNDGKQCKEKLEERGMIASSTAVTENYNGEETRKASTEMIKDSSQTSYFQKTVNNPGSLRSSKRCHKRHYKRKMSFSHIKCRTKHFTHTYAQYQDSFQADDTYKSRRKELHHYNPWDPPEDRRYLEVKLGQNSGLEACPECYAVICPSKLVVNIENFNVKYVCDGCKLPIFFKLNNLG</sequence>
<dbReference type="AlphaFoldDB" id="A0AAN8X5L9"/>
<reference evidence="2 3" key="1">
    <citation type="submission" date="2023-11" db="EMBL/GenBank/DDBJ databases">
        <title>Halocaridina rubra genome assembly.</title>
        <authorList>
            <person name="Smith C."/>
        </authorList>
    </citation>
    <scope>NUCLEOTIDE SEQUENCE [LARGE SCALE GENOMIC DNA]</scope>
    <source>
        <strain evidence="2">EP-1</strain>
        <tissue evidence="2">Whole</tissue>
    </source>
</reference>
<comment type="caution">
    <text evidence="2">The sequence shown here is derived from an EMBL/GenBank/DDBJ whole genome shotgun (WGS) entry which is preliminary data.</text>
</comment>
<accession>A0AAN8X5L9</accession>
<evidence type="ECO:0000313" key="3">
    <source>
        <dbReference type="Proteomes" id="UP001381693"/>
    </source>
</evidence>
<evidence type="ECO:0000313" key="2">
    <source>
        <dbReference type="EMBL" id="KAK7078162.1"/>
    </source>
</evidence>
<feature type="compositionally biased region" description="Basic and acidic residues" evidence="1">
    <location>
        <begin position="344"/>
        <end position="355"/>
    </location>
</feature>
<gene>
    <name evidence="2" type="ORF">SK128_024418</name>
</gene>
<name>A0AAN8X5L9_HALRR</name>
<keyword evidence="3" id="KW-1185">Reference proteome</keyword>
<dbReference type="EMBL" id="JAXCGZ010007974">
    <property type="protein sequence ID" value="KAK7078162.1"/>
    <property type="molecule type" value="Genomic_DNA"/>
</dbReference>
<feature type="compositionally biased region" description="Polar residues" evidence="1">
    <location>
        <begin position="356"/>
        <end position="374"/>
    </location>
</feature>